<name>A0AAV5BYE1_ELECO</name>
<accession>A0AAV5BYE1</accession>
<evidence type="ECO:0008006" key="5">
    <source>
        <dbReference type="Google" id="ProtNLM"/>
    </source>
</evidence>
<dbReference type="EMBL" id="BQKI01000003">
    <property type="protein sequence ID" value="GJM91046.1"/>
    <property type="molecule type" value="Genomic_DNA"/>
</dbReference>
<reference evidence="3" key="1">
    <citation type="journal article" date="2018" name="DNA Res.">
        <title>Multiple hybrid de novo genome assembly of finger millet, an orphan allotetraploid crop.</title>
        <authorList>
            <person name="Hatakeyama M."/>
            <person name="Aluri S."/>
            <person name="Balachadran M.T."/>
            <person name="Sivarajan S.R."/>
            <person name="Patrignani A."/>
            <person name="Gruter S."/>
            <person name="Poveda L."/>
            <person name="Shimizu-Inatsugi R."/>
            <person name="Baeten J."/>
            <person name="Francoijs K.J."/>
            <person name="Nataraja K.N."/>
            <person name="Reddy Y.A.N."/>
            <person name="Phadnis S."/>
            <person name="Ravikumar R.L."/>
            <person name="Schlapbach R."/>
            <person name="Sreeman S.M."/>
            <person name="Shimizu K.K."/>
        </authorList>
    </citation>
    <scope>NUCLEOTIDE SEQUENCE</scope>
</reference>
<dbReference type="Pfam" id="PF23635">
    <property type="entry name" value="Beta-prop_AT5G49610-like"/>
    <property type="match status" value="1"/>
</dbReference>
<gene>
    <name evidence="3" type="primary">ga07381</name>
    <name evidence="3" type="ORF">PR202_ga07381</name>
</gene>
<keyword evidence="4" id="KW-1185">Reference proteome</keyword>
<dbReference type="InterPro" id="IPR036047">
    <property type="entry name" value="F-box-like_dom_sf"/>
</dbReference>
<evidence type="ECO:0000259" key="2">
    <source>
        <dbReference type="Pfam" id="PF23635"/>
    </source>
</evidence>
<dbReference type="AlphaFoldDB" id="A0AAV5BYE1"/>
<protein>
    <recommendedName>
        <fullName evidence="5">F-box domain-containing protein</fullName>
    </recommendedName>
</protein>
<dbReference type="PANTHER" id="PTHR33207">
    <property type="entry name" value="F-BOX DOMAIN CONTAINING PROTEIN-RELATED"/>
    <property type="match status" value="1"/>
</dbReference>
<sequence>MKRGKREEKSSSPPAAAAEAAVLGNDDLLREILVRLDHPTCLVHAALVSRRWLRHASDPAFLRRFRGLHPPRLLGLYVHGSLNPSRFVPVPHPRELDVVFRRANFHLENGFALDCRNGRVLVFLLAQCQTGIKAGFLVCSPLHQTPIIVVAPSLEEGSHFFLPADGGNGMCCNIVNLVCGDKKISAEHVVMQAGAKSEVRTSATIELPSNWQRQRCMDGALLVNNKCYILGNVGYILGLDLASMCLCIIDLADGVQQHGKMKNITLSQADGSGFHLIHLNGFQIQVWHHNDSDDAGSTLLLLWLQGDTGIMTTCERLDASDVLDVESSILDIEHNLIGC</sequence>
<dbReference type="Proteomes" id="UP001054889">
    <property type="component" value="Unassembled WGS sequence"/>
</dbReference>
<reference evidence="3" key="2">
    <citation type="submission" date="2021-12" db="EMBL/GenBank/DDBJ databases">
        <title>Resequencing data analysis of finger millet.</title>
        <authorList>
            <person name="Hatakeyama M."/>
            <person name="Aluri S."/>
            <person name="Balachadran M.T."/>
            <person name="Sivarajan S.R."/>
            <person name="Poveda L."/>
            <person name="Shimizu-Inatsugi R."/>
            <person name="Schlapbach R."/>
            <person name="Sreeman S.M."/>
            <person name="Shimizu K.K."/>
        </authorList>
    </citation>
    <scope>NUCLEOTIDE SEQUENCE</scope>
</reference>
<evidence type="ECO:0000313" key="3">
    <source>
        <dbReference type="EMBL" id="GJM91046.1"/>
    </source>
</evidence>
<dbReference type="InterPro" id="IPR001810">
    <property type="entry name" value="F-box_dom"/>
</dbReference>
<dbReference type="Gene3D" id="1.20.1280.50">
    <property type="match status" value="1"/>
</dbReference>
<comment type="caution">
    <text evidence="3">The sequence shown here is derived from an EMBL/GenBank/DDBJ whole genome shotgun (WGS) entry which is preliminary data.</text>
</comment>
<proteinExistence type="predicted"/>
<dbReference type="InterPro" id="IPR056594">
    <property type="entry name" value="AT5G49610-like_b-prop"/>
</dbReference>
<organism evidence="3 4">
    <name type="scientific">Eleusine coracana subsp. coracana</name>
    <dbReference type="NCBI Taxonomy" id="191504"/>
    <lineage>
        <taxon>Eukaryota</taxon>
        <taxon>Viridiplantae</taxon>
        <taxon>Streptophyta</taxon>
        <taxon>Embryophyta</taxon>
        <taxon>Tracheophyta</taxon>
        <taxon>Spermatophyta</taxon>
        <taxon>Magnoliopsida</taxon>
        <taxon>Liliopsida</taxon>
        <taxon>Poales</taxon>
        <taxon>Poaceae</taxon>
        <taxon>PACMAD clade</taxon>
        <taxon>Chloridoideae</taxon>
        <taxon>Cynodonteae</taxon>
        <taxon>Eleusininae</taxon>
        <taxon>Eleusine</taxon>
    </lineage>
</organism>
<dbReference type="SUPFAM" id="SSF81383">
    <property type="entry name" value="F-box domain"/>
    <property type="match status" value="1"/>
</dbReference>
<evidence type="ECO:0000259" key="1">
    <source>
        <dbReference type="Pfam" id="PF12937"/>
    </source>
</evidence>
<dbReference type="Pfam" id="PF12937">
    <property type="entry name" value="F-box-like"/>
    <property type="match status" value="1"/>
</dbReference>
<feature type="domain" description="F-box" evidence="1">
    <location>
        <begin position="26"/>
        <end position="64"/>
    </location>
</feature>
<evidence type="ECO:0000313" key="4">
    <source>
        <dbReference type="Proteomes" id="UP001054889"/>
    </source>
</evidence>
<feature type="domain" description="F-box protein AT5G49610-like beta-propeller" evidence="2">
    <location>
        <begin position="113"/>
        <end position="319"/>
    </location>
</feature>